<accession>E4N7C6</accession>
<keyword evidence="4" id="KW-0378">Hydrolase</keyword>
<keyword evidence="2" id="KW-0732">Signal</keyword>
<sequence>MTARSDRRRRHGRSGRRGATHWLARLALVALALSVLALPFYASWKYYVFRRDVTPQSAVGPTHLDHAVQASWQGESAKLPEAAPPVVLTYHDISPTNRSEYVVTPERFDQQLTALEAAGYRTLTTDEFVDYLKGGPAPPRSVYITFDDGTNGLWVYGDRILAKHHMHAASYLITGKVDHNRPYYLSWAEISRMSASGRWDFQDHTHDLHQRGQVDAAGTMASALSNRLWLPAQQRIESVEEYQQRLDADIAQSLADFAEHGLPRPQLFAYPFSEMSERINVPIPGPSLQGVLEKTFTATLTDLAHRPLPAGRRAAAARQIQRLEVFQTTTADQLLTQVKQWTLVPPSLDAPLGDADAWTRTDASGAKDIGALTGAGPYPGRTGYVSADLLPLASADWTDYTVGTAVADLADSGNNVNVTTRSDSLEPITVGLSRSTVTLLRGSGDRREQITAKPLVAAASHQLQITVTGKTVKVLVDGRTEISAETSQSGGNATGGIGLSVRNGADKAPWPKFTALKVEPVPAGAAVSGPTTLTVAKAVLLDPGASWTSAPGVPSGMKVGGDGLAPTGLALSDYAAFEQDRTTGWTRYTVRGTVRRLNTPGVSAAVWARVGSPSAVSVQVSRRGVKVLSGDADNRRLVASRALADADHHDVVITVGTDTTWITVDGNVNFTVPATGGGTGGVAFSAYRDVTKASWPSIRQFKVTEAQVK</sequence>
<proteinExistence type="predicted"/>
<dbReference type="InterPro" id="IPR002509">
    <property type="entry name" value="NODB_dom"/>
</dbReference>
<dbReference type="STRING" id="452652.KSE_12760"/>
<reference evidence="4 5" key="1">
    <citation type="journal article" date="2010" name="DNA Res.">
        <title>Genome sequence of Kitasatospora setae NBRC 14216T: an evolutionary snapshot of the family Streptomycetaceae.</title>
        <authorList>
            <person name="Ichikawa N."/>
            <person name="Oguchi A."/>
            <person name="Ikeda H."/>
            <person name="Ishikawa J."/>
            <person name="Kitani S."/>
            <person name="Watanabe Y."/>
            <person name="Nakamura S."/>
            <person name="Katano Y."/>
            <person name="Kishi E."/>
            <person name="Sasagawa M."/>
            <person name="Ankai A."/>
            <person name="Fukui S."/>
            <person name="Hashimoto Y."/>
            <person name="Kamata S."/>
            <person name="Otoguro M."/>
            <person name="Tanikawa S."/>
            <person name="Nihira T."/>
            <person name="Horinouchi S."/>
            <person name="Ohnishi Y."/>
            <person name="Hayakawa M."/>
            <person name="Kuzuyama T."/>
            <person name="Arisawa A."/>
            <person name="Nomoto F."/>
            <person name="Miura H."/>
            <person name="Takahashi Y."/>
            <person name="Fujita N."/>
        </authorList>
    </citation>
    <scope>NUCLEOTIDE SEQUENCE [LARGE SCALE GENOMIC DNA]</scope>
    <source>
        <strain evidence="5">ATCC 33774 / DSM 43861 / JCM 3304 / KCC A-0304 / NBRC 14216 / KM-6054</strain>
    </source>
</reference>
<organism evidence="4 5">
    <name type="scientific">Kitasatospora setae (strain ATCC 33774 / DSM 43861 / JCM 3304 / KCC A-0304 / NBRC 14216 / KM-6054)</name>
    <name type="common">Streptomyces setae</name>
    <dbReference type="NCBI Taxonomy" id="452652"/>
    <lineage>
        <taxon>Bacteria</taxon>
        <taxon>Bacillati</taxon>
        <taxon>Actinomycetota</taxon>
        <taxon>Actinomycetes</taxon>
        <taxon>Kitasatosporales</taxon>
        <taxon>Streptomycetaceae</taxon>
        <taxon>Kitasatospora</taxon>
    </lineage>
</organism>
<name>E4N7C6_KITSK</name>
<dbReference type="Proteomes" id="UP000007076">
    <property type="component" value="Chromosome"/>
</dbReference>
<feature type="domain" description="NodB homology" evidence="3">
    <location>
        <begin position="136"/>
        <end position="279"/>
    </location>
</feature>
<dbReference type="KEGG" id="ksk:KSE_12760"/>
<dbReference type="InterPro" id="IPR051398">
    <property type="entry name" value="Polysacch_Deacetylase"/>
</dbReference>
<dbReference type="GO" id="GO:0016810">
    <property type="term" value="F:hydrolase activity, acting on carbon-nitrogen (but not peptide) bonds"/>
    <property type="evidence" value="ECO:0007669"/>
    <property type="project" value="InterPro"/>
</dbReference>
<dbReference type="AlphaFoldDB" id="E4N7C6"/>
<dbReference type="HOGENOM" id="CLU_024050_0_0_11"/>
<dbReference type="PATRIC" id="fig|452652.3.peg.1273"/>
<evidence type="ECO:0000259" key="3">
    <source>
        <dbReference type="Pfam" id="PF01522"/>
    </source>
</evidence>
<dbReference type="Gene3D" id="3.20.20.370">
    <property type="entry name" value="Glycoside hydrolase/deacetylase"/>
    <property type="match status" value="1"/>
</dbReference>
<dbReference type="RefSeq" id="WP_014134425.1">
    <property type="nucleotide sequence ID" value="NC_016109.1"/>
</dbReference>
<dbReference type="PANTHER" id="PTHR34216:SF3">
    <property type="entry name" value="POLY-BETA-1,6-N-ACETYL-D-GLUCOSAMINE N-DEACETYLASE"/>
    <property type="match status" value="1"/>
</dbReference>
<dbReference type="Gene3D" id="2.60.120.560">
    <property type="entry name" value="Exo-inulinase, domain 1"/>
    <property type="match status" value="1"/>
</dbReference>
<evidence type="ECO:0000256" key="1">
    <source>
        <dbReference type="ARBA" id="ARBA00004613"/>
    </source>
</evidence>
<evidence type="ECO:0000256" key="2">
    <source>
        <dbReference type="ARBA" id="ARBA00022729"/>
    </source>
</evidence>
<dbReference type="InterPro" id="IPR011330">
    <property type="entry name" value="Glyco_hydro/deAcase_b/a-brl"/>
</dbReference>
<comment type="subcellular location">
    <subcellularLocation>
        <location evidence="1">Secreted</location>
    </subcellularLocation>
</comment>
<protein>
    <submittedName>
        <fullName evidence="4">Putative hydrolase</fullName>
    </submittedName>
</protein>
<dbReference type="EMBL" id="AP010968">
    <property type="protein sequence ID" value="BAJ27107.1"/>
    <property type="molecule type" value="Genomic_DNA"/>
</dbReference>
<evidence type="ECO:0000313" key="4">
    <source>
        <dbReference type="EMBL" id="BAJ27107.1"/>
    </source>
</evidence>
<dbReference type="SUPFAM" id="SSF88713">
    <property type="entry name" value="Glycoside hydrolase/deacetylase"/>
    <property type="match status" value="1"/>
</dbReference>
<gene>
    <name evidence="4" type="ordered locus">KSE_12760</name>
</gene>
<keyword evidence="5" id="KW-1185">Reference proteome</keyword>
<dbReference type="GO" id="GO:0005576">
    <property type="term" value="C:extracellular region"/>
    <property type="evidence" value="ECO:0007669"/>
    <property type="project" value="UniProtKB-SubCell"/>
</dbReference>
<dbReference type="PANTHER" id="PTHR34216">
    <property type="match status" value="1"/>
</dbReference>
<dbReference type="Pfam" id="PF01522">
    <property type="entry name" value="Polysacc_deac_1"/>
    <property type="match status" value="1"/>
</dbReference>
<dbReference type="GO" id="GO:0005975">
    <property type="term" value="P:carbohydrate metabolic process"/>
    <property type="evidence" value="ECO:0007669"/>
    <property type="project" value="InterPro"/>
</dbReference>
<evidence type="ECO:0000313" key="5">
    <source>
        <dbReference type="Proteomes" id="UP000007076"/>
    </source>
</evidence>
<dbReference type="eggNOG" id="COG0726">
    <property type="taxonomic scope" value="Bacteria"/>
</dbReference>